<dbReference type="Gene3D" id="3.40.50.410">
    <property type="entry name" value="von Willebrand factor, type A domain"/>
    <property type="match status" value="1"/>
</dbReference>
<dbReference type="Pfam" id="PF01882">
    <property type="entry name" value="DUF58"/>
    <property type="match status" value="1"/>
</dbReference>
<gene>
    <name evidence="2" type="ORF">BGO89_06390</name>
</gene>
<proteinExistence type="predicted"/>
<dbReference type="PANTHER" id="PTHR33608">
    <property type="entry name" value="BLL2464 PROTEIN"/>
    <property type="match status" value="1"/>
</dbReference>
<dbReference type="InterPro" id="IPR002881">
    <property type="entry name" value="DUF58"/>
</dbReference>
<sequence length="298" mass="34433">MEQATSYLHPDVVARLGSMELRARLVVEGFITGLHRSPFHGFSAEFSEHRQYRHGDELKHIDWKIYGRSNRFYVKQYEDETNLRCVIAVDASASMKYASQGHISKFQYATYLAASLMYLVLHQRDAAGLALYNEDLLQYLPPRSKMSYVSELIRTLDQATPSQSTSTAAALHRLAERLSRRGLVIVISDLFDDPASIMQALRHFRHDSHDVLVMHVLDPREVDFNFSSPAVFKDMESGLELTTQPLHLQRSYRMAMEEFCTEIKRGCYGQNIDYVRITTDRTFDVALREYLVKRARVR</sequence>
<dbReference type="InterPro" id="IPR036465">
    <property type="entry name" value="vWFA_dom_sf"/>
</dbReference>
<dbReference type="STRING" id="1895771.BGO89_06390"/>
<dbReference type="SUPFAM" id="SSF53300">
    <property type="entry name" value="vWA-like"/>
    <property type="match status" value="1"/>
</dbReference>
<protein>
    <recommendedName>
        <fullName evidence="1">DUF58 domain-containing protein</fullName>
    </recommendedName>
</protein>
<comment type="caution">
    <text evidence="2">The sequence shown here is derived from an EMBL/GenBank/DDBJ whole genome shotgun (WGS) entry which is preliminary data.</text>
</comment>
<dbReference type="PANTHER" id="PTHR33608:SF7">
    <property type="entry name" value="DUF58 DOMAIN-CONTAINING PROTEIN"/>
    <property type="match status" value="1"/>
</dbReference>
<reference evidence="2 3" key="1">
    <citation type="submission" date="2016-09" db="EMBL/GenBank/DDBJ databases">
        <title>Genome-resolved meta-omics ties microbial dynamics to process performance in biotechnology for thiocyanate degradation.</title>
        <authorList>
            <person name="Kantor R.S."/>
            <person name="Huddy R.J."/>
            <person name="Iyer R."/>
            <person name="Thomas B.C."/>
            <person name="Brown C.T."/>
            <person name="Anantharaman K."/>
            <person name="Tringe S."/>
            <person name="Hettich R.L."/>
            <person name="Harrison S.T."/>
            <person name="Banfield J.F."/>
        </authorList>
    </citation>
    <scope>NUCLEOTIDE SEQUENCE [LARGE SCALE GENOMIC DNA]</scope>
    <source>
        <strain evidence="2">59-99</strain>
    </source>
</reference>
<evidence type="ECO:0000313" key="3">
    <source>
        <dbReference type="Proteomes" id="UP000184233"/>
    </source>
</evidence>
<name>A0A1M3KYN6_9BACT</name>
<evidence type="ECO:0000313" key="2">
    <source>
        <dbReference type="EMBL" id="OJX57599.1"/>
    </source>
</evidence>
<evidence type="ECO:0000259" key="1">
    <source>
        <dbReference type="Pfam" id="PF01882"/>
    </source>
</evidence>
<accession>A0A1M3KYN6</accession>
<feature type="domain" description="DUF58" evidence="1">
    <location>
        <begin position="48"/>
        <end position="245"/>
    </location>
</feature>
<dbReference type="AlphaFoldDB" id="A0A1M3KYN6"/>
<dbReference type="Proteomes" id="UP000184233">
    <property type="component" value="Unassembled WGS sequence"/>
</dbReference>
<dbReference type="EMBL" id="MKVH01000021">
    <property type="protein sequence ID" value="OJX57599.1"/>
    <property type="molecule type" value="Genomic_DNA"/>
</dbReference>
<organism evidence="2 3">
    <name type="scientific">Candidatus Kapaibacterium thiocyanatum</name>
    <dbReference type="NCBI Taxonomy" id="1895771"/>
    <lineage>
        <taxon>Bacteria</taxon>
        <taxon>Pseudomonadati</taxon>
        <taxon>Candidatus Kapaibacteriota</taxon>
        <taxon>Candidatus Kapaibacteriia</taxon>
        <taxon>Candidatus Kapaibacteriales</taxon>
        <taxon>Candidatus Kapaibacteriaceae</taxon>
        <taxon>Candidatus Kapaibacterium</taxon>
    </lineage>
</organism>